<dbReference type="PANTHER" id="PTHR18820:SF1">
    <property type="entry name" value="PROTEIN LEG1 HOMOLOG"/>
    <property type="match status" value="1"/>
</dbReference>
<reference evidence="7" key="3">
    <citation type="submission" date="2025-09" db="UniProtKB">
        <authorList>
            <consortium name="Ensembl"/>
        </authorList>
    </citation>
    <scope>IDENTIFICATION</scope>
    <source>
        <strain evidence="7">2N</strain>
    </source>
</reference>
<dbReference type="eggNOG" id="ENOG502QVPP">
    <property type="taxonomic scope" value="Eukaryota"/>
</dbReference>
<comment type="similarity">
    <text evidence="2">Belongs to the LEG1 family.</text>
</comment>
<evidence type="ECO:0000313" key="7">
    <source>
        <dbReference type="Ensembl" id="ENSCPOP00000011686.2"/>
    </source>
</evidence>
<keyword evidence="3" id="KW-0964">Secreted</keyword>
<dbReference type="STRING" id="10141.ENSCPOP00000011686"/>
<proteinExistence type="inferred from homology"/>
<feature type="signal peptide" evidence="6">
    <location>
        <begin position="1"/>
        <end position="20"/>
    </location>
</feature>
<reference evidence="8" key="1">
    <citation type="journal article" date="2011" name="Nature">
        <title>A high-resolution map of human evolutionary constraint using 29 mammals.</title>
        <authorList>
            <person name="Lindblad-Toh K."/>
            <person name="Garber M."/>
            <person name="Zuk O."/>
            <person name="Lin M.F."/>
            <person name="Parker B.J."/>
            <person name="Washietl S."/>
            <person name="Kheradpour P."/>
            <person name="Ernst J."/>
            <person name="Jordan G."/>
            <person name="Mauceli E."/>
            <person name="Ward L.D."/>
            <person name="Lowe C.B."/>
            <person name="Holloway A.K."/>
            <person name="Clamp M."/>
            <person name="Gnerre S."/>
            <person name="Alfoldi J."/>
            <person name="Beal K."/>
            <person name="Chang J."/>
            <person name="Clawson H."/>
            <person name="Cuff J."/>
            <person name="Di Palma F."/>
            <person name="Fitzgerald S."/>
            <person name="Flicek P."/>
            <person name="Guttman M."/>
            <person name="Hubisz M.J."/>
            <person name="Jaffe D.B."/>
            <person name="Jungreis I."/>
            <person name="Kent W.J."/>
            <person name="Kostka D."/>
            <person name="Lara M."/>
            <person name="Martins A.L."/>
            <person name="Massingham T."/>
            <person name="Moltke I."/>
            <person name="Raney B.J."/>
            <person name="Rasmussen M.D."/>
            <person name="Robinson J."/>
            <person name="Stark A."/>
            <person name="Vilella A.J."/>
            <person name="Wen J."/>
            <person name="Xie X."/>
            <person name="Zody M.C."/>
            <person name="Baldwin J."/>
            <person name="Bloom T."/>
            <person name="Chin C.W."/>
            <person name="Heiman D."/>
            <person name="Nicol R."/>
            <person name="Nusbaum C."/>
            <person name="Young S."/>
            <person name="Wilkinson J."/>
            <person name="Worley K.C."/>
            <person name="Kovar C.L."/>
            <person name="Muzny D.M."/>
            <person name="Gibbs R.A."/>
            <person name="Cree A."/>
            <person name="Dihn H.H."/>
            <person name="Fowler G."/>
            <person name="Jhangiani S."/>
            <person name="Joshi V."/>
            <person name="Lee S."/>
            <person name="Lewis L.R."/>
            <person name="Nazareth L.V."/>
            <person name="Okwuonu G."/>
            <person name="Santibanez J."/>
            <person name="Warren W.C."/>
            <person name="Mardis E.R."/>
            <person name="Weinstock G.M."/>
            <person name="Wilson R.K."/>
            <person name="Delehaunty K."/>
            <person name="Dooling D."/>
            <person name="Fronik C."/>
            <person name="Fulton L."/>
            <person name="Fulton B."/>
            <person name="Graves T."/>
            <person name="Minx P."/>
            <person name="Sodergren E."/>
            <person name="Birney E."/>
            <person name="Margulies E.H."/>
            <person name="Herrero J."/>
            <person name="Green E.D."/>
            <person name="Haussler D."/>
            <person name="Siepel A."/>
            <person name="Goldman N."/>
            <person name="Pollard K.S."/>
            <person name="Pedersen J.S."/>
            <person name="Lander E.S."/>
            <person name="Kellis M."/>
        </authorList>
    </citation>
    <scope>NUCLEOTIDE SEQUENCE [LARGE SCALE GENOMIC DNA]</scope>
    <source>
        <strain evidence="8">2N</strain>
    </source>
</reference>
<evidence type="ECO:0000256" key="1">
    <source>
        <dbReference type="ARBA" id="ARBA00004613"/>
    </source>
</evidence>
<dbReference type="EMBL" id="AAKN02038188">
    <property type="status" value="NOT_ANNOTATED_CDS"/>
    <property type="molecule type" value="Genomic_DNA"/>
</dbReference>
<accession>H0VMP4</accession>
<dbReference type="VEuPathDB" id="HostDB:ENSCPOG00000012978"/>
<dbReference type="OMA" id="PKLMDDW"/>
<gene>
    <name evidence="7" type="primary">C6orf58</name>
</gene>
<evidence type="ECO:0000256" key="5">
    <source>
        <dbReference type="ARBA" id="ARBA00023180"/>
    </source>
</evidence>
<dbReference type="Proteomes" id="UP000005447">
    <property type="component" value="Unassembled WGS sequence"/>
</dbReference>
<dbReference type="HOGENOM" id="CLU_071068_0_0_1"/>
<evidence type="ECO:0000313" key="8">
    <source>
        <dbReference type="Proteomes" id="UP000005447"/>
    </source>
</evidence>
<feature type="chain" id="PRO_5003542800" evidence="6">
    <location>
        <begin position="21"/>
        <end position="336"/>
    </location>
</feature>
<dbReference type="FunCoup" id="H0VMP4">
    <property type="interactions" value="263"/>
</dbReference>
<dbReference type="Pfam" id="PF05612">
    <property type="entry name" value="Leg1"/>
    <property type="match status" value="1"/>
</dbReference>
<dbReference type="GeneTree" id="ENSGT00390000004904"/>
<organism evidence="7 8">
    <name type="scientific">Cavia porcellus</name>
    <name type="common">Guinea pig</name>
    <dbReference type="NCBI Taxonomy" id="10141"/>
    <lineage>
        <taxon>Eukaryota</taxon>
        <taxon>Metazoa</taxon>
        <taxon>Chordata</taxon>
        <taxon>Craniata</taxon>
        <taxon>Vertebrata</taxon>
        <taxon>Euteleostomi</taxon>
        <taxon>Mammalia</taxon>
        <taxon>Eutheria</taxon>
        <taxon>Euarchontoglires</taxon>
        <taxon>Glires</taxon>
        <taxon>Rodentia</taxon>
        <taxon>Hystricomorpha</taxon>
        <taxon>Caviidae</taxon>
        <taxon>Cavia</taxon>
    </lineage>
</organism>
<dbReference type="Ensembl" id="ENSCPOT00000013104.3">
    <property type="protein sequence ID" value="ENSCPOP00000011686.2"/>
    <property type="gene ID" value="ENSCPOG00000012978.4"/>
</dbReference>
<keyword evidence="4 6" id="KW-0732">Signal</keyword>
<dbReference type="GO" id="GO:0005615">
    <property type="term" value="C:extracellular space"/>
    <property type="evidence" value="ECO:0007669"/>
    <property type="project" value="Ensembl"/>
</dbReference>
<dbReference type="InParanoid" id="H0VMP4"/>
<keyword evidence="8" id="KW-1185">Reference proteome</keyword>
<evidence type="ECO:0000256" key="4">
    <source>
        <dbReference type="ARBA" id="ARBA00022729"/>
    </source>
</evidence>
<protein>
    <submittedName>
        <fullName evidence="7">Chromosome 6 open reading frame 58</fullName>
    </submittedName>
</protein>
<reference evidence="7" key="2">
    <citation type="submission" date="2025-08" db="UniProtKB">
        <authorList>
            <consortium name="Ensembl"/>
        </authorList>
    </citation>
    <scope>IDENTIFICATION</scope>
    <source>
        <strain evidence="7">2N</strain>
    </source>
</reference>
<name>H0VMP4_CAVPO</name>
<evidence type="ECO:0000256" key="3">
    <source>
        <dbReference type="ARBA" id="ARBA00022525"/>
    </source>
</evidence>
<dbReference type="AlphaFoldDB" id="H0VMP4"/>
<keyword evidence="5" id="KW-0325">Glycoprotein</keyword>
<comment type="subcellular location">
    <subcellularLocation>
        <location evidence="1">Secreted</location>
    </subcellularLocation>
</comment>
<evidence type="ECO:0000256" key="6">
    <source>
        <dbReference type="SAM" id="SignalP"/>
    </source>
</evidence>
<evidence type="ECO:0000256" key="2">
    <source>
        <dbReference type="ARBA" id="ARBA00009122"/>
    </source>
</evidence>
<sequence>MGFLLSSAWVLVGCISVALAADSNLSDLYPPLWKESPGQFPLYKAQNGKYIIDPWVYTDRMGMYKILLKQTAVYFAKFAPENEQNILWGLPLQHGWQYSSGRLADPRRRTSCGYESDPLCISMDSWWADMNYFLSVLPFLAALDSGILEISPDEVTLLQPSTDQIQFCYDVSACRSSFPQIINKWRAFFQYVQTPSSTFEDLLKHLWDAHTTSLRESIKMFEDRYGYYSKEEANFGKNWAEAVHYLAASRFPTTLIRSHIFQKGLPPRILTSADIAPSISNFTQLQNTVLVALNKIGDMSTVTGSLALATWKVLMVTQAAREQFLKFFETMFASFP</sequence>
<dbReference type="InterPro" id="IPR008499">
    <property type="entry name" value="Leg1"/>
</dbReference>
<dbReference type="PANTHER" id="PTHR18820">
    <property type="entry name" value="LEG1"/>
    <property type="match status" value="1"/>
</dbReference>